<evidence type="ECO:0000313" key="3">
    <source>
        <dbReference type="Proteomes" id="UP000052023"/>
    </source>
</evidence>
<dbReference type="OrthoDB" id="8281739at2"/>
<sequence length="67" mass="7138">MKQSDDRARNKGESASPNTKGNAPQHQGGDASRKTQQWGGGNKAAKGPITKEDRQNENSSAKTNVKS</sequence>
<proteinExistence type="predicted"/>
<keyword evidence="3" id="KW-1185">Reference proteome</keyword>
<dbReference type="AlphaFoldDB" id="A0A0R3MX92"/>
<feature type="compositionally biased region" description="Polar residues" evidence="1">
    <location>
        <begin position="57"/>
        <end position="67"/>
    </location>
</feature>
<name>A0A0R3MX92_9BRAD</name>
<organism evidence="2 3">
    <name type="scientific">Bradyrhizobium retamae</name>
    <dbReference type="NCBI Taxonomy" id="1300035"/>
    <lineage>
        <taxon>Bacteria</taxon>
        <taxon>Pseudomonadati</taxon>
        <taxon>Pseudomonadota</taxon>
        <taxon>Alphaproteobacteria</taxon>
        <taxon>Hyphomicrobiales</taxon>
        <taxon>Nitrobacteraceae</taxon>
        <taxon>Bradyrhizobium</taxon>
    </lineage>
</organism>
<evidence type="ECO:0000313" key="2">
    <source>
        <dbReference type="EMBL" id="KRR24298.1"/>
    </source>
</evidence>
<gene>
    <name evidence="2" type="ORF">CQ13_26390</name>
</gene>
<feature type="compositionally biased region" description="Polar residues" evidence="1">
    <location>
        <begin position="13"/>
        <end position="25"/>
    </location>
</feature>
<dbReference type="Proteomes" id="UP000052023">
    <property type="component" value="Unassembled WGS sequence"/>
</dbReference>
<dbReference type="EMBL" id="LLYA01000156">
    <property type="protein sequence ID" value="KRR24298.1"/>
    <property type="molecule type" value="Genomic_DNA"/>
</dbReference>
<feature type="region of interest" description="Disordered" evidence="1">
    <location>
        <begin position="1"/>
        <end position="67"/>
    </location>
</feature>
<comment type="caution">
    <text evidence="2">The sequence shown here is derived from an EMBL/GenBank/DDBJ whole genome shotgun (WGS) entry which is preliminary data.</text>
</comment>
<evidence type="ECO:0000256" key="1">
    <source>
        <dbReference type="SAM" id="MobiDB-lite"/>
    </source>
</evidence>
<reference evidence="2 3" key="1">
    <citation type="submission" date="2014-03" db="EMBL/GenBank/DDBJ databases">
        <title>Bradyrhizobium valentinum sp. nov., isolated from effective nodules of Lupinus mariae-josephae, a lupine endemic of basic-lime soils in Eastern Spain.</title>
        <authorList>
            <person name="Duran D."/>
            <person name="Rey L."/>
            <person name="Navarro A."/>
            <person name="Busquets A."/>
            <person name="Imperial J."/>
            <person name="Ruiz-Argueso T."/>
        </authorList>
    </citation>
    <scope>NUCLEOTIDE SEQUENCE [LARGE SCALE GENOMIC DNA]</scope>
    <source>
        <strain evidence="2 3">Ro19</strain>
    </source>
</reference>
<accession>A0A0R3MX92</accession>
<feature type="compositionally biased region" description="Basic and acidic residues" evidence="1">
    <location>
        <begin position="1"/>
        <end position="12"/>
    </location>
</feature>
<protein>
    <submittedName>
        <fullName evidence="2">Uncharacterized protein</fullName>
    </submittedName>
</protein>